<evidence type="ECO:0000256" key="2">
    <source>
        <dbReference type="SAM" id="SignalP"/>
    </source>
</evidence>
<dbReference type="InterPro" id="IPR017853">
    <property type="entry name" value="GH"/>
</dbReference>
<evidence type="ECO:0000313" key="5">
    <source>
        <dbReference type="Proteomes" id="UP000229681"/>
    </source>
</evidence>
<dbReference type="Gene3D" id="2.30.30.40">
    <property type="entry name" value="SH3 Domains"/>
    <property type="match status" value="1"/>
</dbReference>
<reference evidence="4 5" key="1">
    <citation type="submission" date="2017-11" db="EMBL/GenBank/DDBJ databases">
        <title>Evolution of Phototrophy in the Chloroflexi Phylum Driven by Horizontal Gene Transfer.</title>
        <authorList>
            <person name="Ward L.M."/>
            <person name="Hemp J."/>
            <person name="Shih P.M."/>
            <person name="Mcglynn S.E."/>
            <person name="Fischer W."/>
        </authorList>
    </citation>
    <scope>NUCLEOTIDE SEQUENCE [LARGE SCALE GENOMIC DNA]</scope>
    <source>
        <strain evidence="4">JP3_13</strain>
    </source>
</reference>
<feature type="signal peptide" evidence="2">
    <location>
        <begin position="1"/>
        <end position="31"/>
    </location>
</feature>
<feature type="domain" description="SH3b" evidence="3">
    <location>
        <begin position="34"/>
        <end position="99"/>
    </location>
</feature>
<dbReference type="PROSITE" id="PS51781">
    <property type="entry name" value="SH3B"/>
    <property type="match status" value="1"/>
</dbReference>
<sequence length="457" mass="48095">MIALAKRLRTLSLIGVAMLMVIACLGESAQAQTSVVGTVIVDELYMRSAASRNSAILDTLRFGQRVEISGRSTIRGWGYGRSEAGAVGWVVLQYLEFPANANLSELPIVPPDAPTNPAGGAAAPAAGGDTGGATPVPAAPPPPAASGANLRGFELGGQVQSLSPATVNAMRRAGMTWVKRQAKEGDGAAFAYISEAKANGFKILLSVIGNIDLVVEPSYQDVYANFVGQLAAAGADAIEVWNEQNIDREWKRGAISPVTYTQLLAKAYNAIKANNPNTLVISGAPAPTGAEAAFGSDRVWNDDRYAQGMAAAGAGRYADCIGLHYNEGIISPNQRSGDPRGDNYPTRYFDGQIARGLNPFGGKRGCFTELGYLSPQGYGPLPGNFAWAANVTVQQQAQWLAEAAVRAAQSGRIRLLIVFNVDFTYYGADDPQAGYAMIRPDGSCPACETLGRVMGAR</sequence>
<accession>A0A2M8PH63</accession>
<dbReference type="PANTHER" id="PTHR12631:SF10">
    <property type="entry name" value="BETA-XYLOSIDASE-LIKE PROTEIN-RELATED"/>
    <property type="match status" value="1"/>
</dbReference>
<proteinExistence type="predicted"/>
<organism evidence="4 5">
    <name type="scientific">Candidatus Thermofonsia Clade 1 bacterium</name>
    <dbReference type="NCBI Taxonomy" id="2364210"/>
    <lineage>
        <taxon>Bacteria</taxon>
        <taxon>Bacillati</taxon>
        <taxon>Chloroflexota</taxon>
        <taxon>Candidatus Thermofontia</taxon>
        <taxon>Candidatus Thermofonsia Clade 1</taxon>
    </lineage>
</organism>
<feature type="chain" id="PRO_5030053732" description="SH3b domain-containing protein" evidence="2">
    <location>
        <begin position="32"/>
        <end position="457"/>
    </location>
</feature>
<evidence type="ECO:0000256" key="1">
    <source>
        <dbReference type="SAM" id="MobiDB-lite"/>
    </source>
</evidence>
<keyword evidence="2" id="KW-0732">Signal</keyword>
<dbReference type="PROSITE" id="PS51257">
    <property type="entry name" value="PROKAR_LIPOPROTEIN"/>
    <property type="match status" value="1"/>
</dbReference>
<feature type="compositionally biased region" description="Low complexity" evidence="1">
    <location>
        <begin position="115"/>
        <end position="136"/>
    </location>
</feature>
<dbReference type="SUPFAM" id="SSF51445">
    <property type="entry name" value="(Trans)glycosidases"/>
    <property type="match status" value="1"/>
</dbReference>
<dbReference type="InterPro" id="IPR003646">
    <property type="entry name" value="SH3-like_bac-type"/>
</dbReference>
<gene>
    <name evidence="4" type="ORF">CUN49_03205</name>
</gene>
<evidence type="ECO:0000313" key="4">
    <source>
        <dbReference type="EMBL" id="PJF36883.1"/>
    </source>
</evidence>
<dbReference type="InterPro" id="IPR051923">
    <property type="entry name" value="Glycosyl_Hydrolase_39"/>
</dbReference>
<evidence type="ECO:0000259" key="3">
    <source>
        <dbReference type="PROSITE" id="PS51781"/>
    </source>
</evidence>
<name>A0A2M8PH63_9CHLR</name>
<comment type="caution">
    <text evidence="4">The sequence shown here is derived from an EMBL/GenBank/DDBJ whole genome shotgun (WGS) entry which is preliminary data.</text>
</comment>
<dbReference type="GO" id="GO:0004553">
    <property type="term" value="F:hydrolase activity, hydrolyzing O-glycosyl compounds"/>
    <property type="evidence" value="ECO:0007669"/>
    <property type="project" value="TreeGrafter"/>
</dbReference>
<dbReference type="EMBL" id="PGTM01000026">
    <property type="protein sequence ID" value="PJF36883.1"/>
    <property type="molecule type" value="Genomic_DNA"/>
</dbReference>
<dbReference type="Gene3D" id="3.20.20.80">
    <property type="entry name" value="Glycosidases"/>
    <property type="match status" value="1"/>
</dbReference>
<dbReference type="Proteomes" id="UP000229681">
    <property type="component" value="Unassembled WGS sequence"/>
</dbReference>
<protein>
    <recommendedName>
        <fullName evidence="3">SH3b domain-containing protein</fullName>
    </recommendedName>
</protein>
<dbReference type="PANTHER" id="PTHR12631">
    <property type="entry name" value="ALPHA-L-IDURONIDASE"/>
    <property type="match status" value="1"/>
</dbReference>
<dbReference type="AlphaFoldDB" id="A0A2M8PH63"/>
<feature type="region of interest" description="Disordered" evidence="1">
    <location>
        <begin position="110"/>
        <end position="150"/>
    </location>
</feature>